<comment type="catalytic activity">
    <reaction evidence="3 4">
        <text>[thioredoxin]-disulfide + L-methionine + H2O = L-methionine (S)-S-oxide + [thioredoxin]-dithiol</text>
        <dbReference type="Rhea" id="RHEA:19993"/>
        <dbReference type="Rhea" id="RHEA-COMP:10698"/>
        <dbReference type="Rhea" id="RHEA-COMP:10700"/>
        <dbReference type="ChEBI" id="CHEBI:15377"/>
        <dbReference type="ChEBI" id="CHEBI:29950"/>
        <dbReference type="ChEBI" id="CHEBI:50058"/>
        <dbReference type="ChEBI" id="CHEBI:57844"/>
        <dbReference type="ChEBI" id="CHEBI:58772"/>
        <dbReference type="EC" id="1.8.4.11"/>
    </reaction>
</comment>
<gene>
    <name evidence="4 7" type="primary">msrA</name>
    <name evidence="7" type="ORF">DIZ80_05250</name>
</gene>
<comment type="similarity">
    <text evidence="4">Belongs to the MsrA Met sulfoxide reductase family.</text>
</comment>
<dbReference type="HAMAP" id="MF_01401">
    <property type="entry name" value="MsrA"/>
    <property type="match status" value="1"/>
</dbReference>
<organism evidence="7 8">
    <name type="scientific">endosymbiont of Galathealinum brachiosum</name>
    <dbReference type="NCBI Taxonomy" id="2200906"/>
    <lineage>
        <taxon>Bacteria</taxon>
        <taxon>Pseudomonadati</taxon>
        <taxon>Pseudomonadota</taxon>
        <taxon>Gammaproteobacteria</taxon>
        <taxon>sulfur-oxidizing symbionts</taxon>
    </lineage>
</organism>
<dbReference type="PANTHER" id="PTHR43774:SF1">
    <property type="entry name" value="PEPTIDE METHIONINE SULFOXIDE REDUCTASE MSRA 2"/>
    <property type="match status" value="1"/>
</dbReference>
<evidence type="ECO:0000256" key="1">
    <source>
        <dbReference type="ARBA" id="ARBA00023002"/>
    </source>
</evidence>
<keyword evidence="5" id="KW-0732">Signal</keyword>
<reference evidence="7 8" key="1">
    <citation type="journal article" date="2018" name="ISME J.">
        <title>Endosymbiont genomes yield clues of tubeworm success.</title>
        <authorList>
            <person name="Li Y."/>
            <person name="Liles M.R."/>
            <person name="Halanych K.M."/>
        </authorList>
    </citation>
    <scope>NUCLEOTIDE SEQUENCE [LARGE SCALE GENOMIC DNA]</scope>
    <source>
        <strain evidence="7">A1464</strain>
    </source>
</reference>
<comment type="caution">
    <text evidence="7">The sequence shown here is derived from an EMBL/GenBank/DDBJ whole genome shotgun (WGS) entry which is preliminary data.</text>
</comment>
<feature type="chain" id="PRO_5016770207" description="Peptide methionine sulfoxide reductase MsrA" evidence="5">
    <location>
        <begin position="26"/>
        <end position="210"/>
    </location>
</feature>
<comment type="catalytic activity">
    <reaction evidence="2 4">
        <text>L-methionyl-[protein] + [thioredoxin]-disulfide + H2O = L-methionyl-(S)-S-oxide-[protein] + [thioredoxin]-dithiol</text>
        <dbReference type="Rhea" id="RHEA:14217"/>
        <dbReference type="Rhea" id="RHEA-COMP:10698"/>
        <dbReference type="Rhea" id="RHEA-COMP:10700"/>
        <dbReference type="Rhea" id="RHEA-COMP:12313"/>
        <dbReference type="Rhea" id="RHEA-COMP:12315"/>
        <dbReference type="ChEBI" id="CHEBI:15377"/>
        <dbReference type="ChEBI" id="CHEBI:16044"/>
        <dbReference type="ChEBI" id="CHEBI:29950"/>
        <dbReference type="ChEBI" id="CHEBI:44120"/>
        <dbReference type="ChEBI" id="CHEBI:50058"/>
        <dbReference type="EC" id="1.8.4.11"/>
    </reaction>
</comment>
<sequence>MSLRSLSLISLSVVALAIMVNATQAETPVKANSQTNTMKSIVLAGGCFWCIESDYEKLDGIISVVSGYSGGHTENPTYEQVSAGNSGHIEVVEVTYDPEIIKHTKVLDYFWHHIDPTRDDGQFCDRGPQYRPAIFYKNEMEKQAILQSAAHIEKTKSFKDPLKVEFIQASTFYPAEDYHQDYYKKSPLRYKYYRYACGRDARVEELWGSK</sequence>
<evidence type="ECO:0000256" key="3">
    <source>
        <dbReference type="ARBA" id="ARBA00048782"/>
    </source>
</evidence>
<evidence type="ECO:0000259" key="6">
    <source>
        <dbReference type="Pfam" id="PF01625"/>
    </source>
</evidence>
<proteinExistence type="inferred from homology"/>
<dbReference type="InterPro" id="IPR036509">
    <property type="entry name" value="Met_Sox_Rdtase_MsrA_sf"/>
</dbReference>
<name>A0A370DIY2_9GAMM</name>
<dbReference type="SUPFAM" id="SSF55068">
    <property type="entry name" value="Peptide methionine sulfoxide reductase"/>
    <property type="match status" value="1"/>
</dbReference>
<dbReference type="Pfam" id="PF01625">
    <property type="entry name" value="PMSR"/>
    <property type="match status" value="1"/>
</dbReference>
<dbReference type="GO" id="GO:0008113">
    <property type="term" value="F:peptide-methionine (S)-S-oxide reductase activity"/>
    <property type="evidence" value="ECO:0007669"/>
    <property type="project" value="UniProtKB-UniRule"/>
</dbReference>
<feature type="domain" description="Peptide methionine sulphoxide reductase MsrA" evidence="6">
    <location>
        <begin position="41"/>
        <end position="191"/>
    </location>
</feature>
<dbReference type="Proteomes" id="UP000254266">
    <property type="component" value="Unassembled WGS sequence"/>
</dbReference>
<dbReference type="InterPro" id="IPR002569">
    <property type="entry name" value="Met_Sox_Rdtase_MsrA_dom"/>
</dbReference>
<evidence type="ECO:0000256" key="2">
    <source>
        <dbReference type="ARBA" id="ARBA00047806"/>
    </source>
</evidence>
<evidence type="ECO:0000313" key="7">
    <source>
        <dbReference type="EMBL" id="RDH84872.1"/>
    </source>
</evidence>
<dbReference type="GO" id="GO:0033744">
    <property type="term" value="F:L-methionine:thioredoxin-disulfide S-oxidoreductase activity"/>
    <property type="evidence" value="ECO:0007669"/>
    <property type="project" value="RHEA"/>
</dbReference>
<protein>
    <recommendedName>
        <fullName evidence="4">Peptide methionine sulfoxide reductase MsrA</fullName>
        <shortName evidence="4">Protein-methionine-S-oxide reductase</shortName>
        <ecNumber evidence="4">1.8.4.11</ecNumber>
    </recommendedName>
    <alternativeName>
        <fullName evidence="4">Peptide-methionine (S)-S-oxide reductase</fullName>
        <shortName evidence="4">Peptide Met(O) reductase</shortName>
    </alternativeName>
</protein>
<dbReference type="PANTHER" id="PTHR43774">
    <property type="entry name" value="PEPTIDE METHIONINE SULFOXIDE REDUCTASE"/>
    <property type="match status" value="1"/>
</dbReference>
<dbReference type="NCBIfam" id="TIGR00401">
    <property type="entry name" value="msrA"/>
    <property type="match status" value="1"/>
</dbReference>
<keyword evidence="8" id="KW-1185">Reference proteome</keyword>
<dbReference type="AlphaFoldDB" id="A0A370DIY2"/>
<dbReference type="Gene3D" id="3.30.1060.10">
    <property type="entry name" value="Peptide methionine sulphoxide reductase MsrA"/>
    <property type="match status" value="1"/>
</dbReference>
<comment type="function">
    <text evidence="4">Has an important function as a repair enzyme for proteins that have been inactivated by oxidation. Catalyzes the reversible oxidation-reduction of methionine sulfoxide in proteins to methionine.</text>
</comment>
<accession>A0A370DIY2</accession>
<feature type="active site" evidence="4">
    <location>
        <position position="47"/>
    </location>
</feature>
<evidence type="ECO:0000313" key="8">
    <source>
        <dbReference type="Proteomes" id="UP000254266"/>
    </source>
</evidence>
<feature type="signal peptide" evidence="5">
    <location>
        <begin position="1"/>
        <end position="25"/>
    </location>
</feature>
<keyword evidence="1 4" id="KW-0560">Oxidoreductase</keyword>
<dbReference type="EMBL" id="QFXC01000007">
    <property type="protein sequence ID" value="RDH84872.1"/>
    <property type="molecule type" value="Genomic_DNA"/>
</dbReference>
<dbReference type="EC" id="1.8.4.11" evidence="4"/>
<evidence type="ECO:0000256" key="5">
    <source>
        <dbReference type="SAM" id="SignalP"/>
    </source>
</evidence>
<evidence type="ECO:0000256" key="4">
    <source>
        <dbReference type="HAMAP-Rule" id="MF_01401"/>
    </source>
</evidence>